<dbReference type="GO" id="GO:0005829">
    <property type="term" value="C:cytosol"/>
    <property type="evidence" value="ECO:0007669"/>
    <property type="project" value="TreeGrafter"/>
</dbReference>
<evidence type="ECO:0000256" key="2">
    <source>
        <dbReference type="ARBA" id="ARBA00005871"/>
    </source>
</evidence>
<dbReference type="PANTHER" id="PTHR21240:SF27">
    <property type="entry name" value="2-AMINO-3-CARBOXYMUCONATE-6-SEMIALDEHYDE DECARBOXYLASE"/>
    <property type="match status" value="1"/>
</dbReference>
<feature type="non-terminal residue" evidence="11">
    <location>
        <position position="120"/>
    </location>
</feature>
<dbReference type="GO" id="GO:0046872">
    <property type="term" value="F:metal ion binding"/>
    <property type="evidence" value="ECO:0007669"/>
    <property type="project" value="UniProtKB-KW"/>
</dbReference>
<accession>A0A382P9G5</accession>
<reference evidence="11" key="1">
    <citation type="submission" date="2018-05" db="EMBL/GenBank/DDBJ databases">
        <authorList>
            <person name="Lanie J.A."/>
            <person name="Ng W.-L."/>
            <person name="Kazmierczak K.M."/>
            <person name="Andrzejewski T.M."/>
            <person name="Davidsen T.M."/>
            <person name="Wayne K.J."/>
            <person name="Tettelin H."/>
            <person name="Glass J.I."/>
            <person name="Rusch D."/>
            <person name="Podicherti R."/>
            <person name="Tsui H.-C.T."/>
            <person name="Winkler M.E."/>
        </authorList>
    </citation>
    <scope>NUCLEOTIDE SEQUENCE</scope>
</reference>
<evidence type="ECO:0000256" key="1">
    <source>
        <dbReference type="ARBA" id="ARBA00005079"/>
    </source>
</evidence>
<dbReference type="PANTHER" id="PTHR21240">
    <property type="entry name" value="2-AMINO-3-CARBOXYLMUCONATE-6-SEMIALDEHYDE DECARBOXYLASE"/>
    <property type="match status" value="1"/>
</dbReference>
<evidence type="ECO:0000256" key="7">
    <source>
        <dbReference type="ARBA" id="ARBA00022793"/>
    </source>
</evidence>
<evidence type="ECO:0000256" key="10">
    <source>
        <dbReference type="ARBA" id="ARBA00031120"/>
    </source>
</evidence>
<evidence type="ECO:0000256" key="8">
    <source>
        <dbReference type="ARBA" id="ARBA00022833"/>
    </source>
</evidence>
<dbReference type="AlphaFoldDB" id="A0A382P9G5"/>
<sequence>MFKIDIHTHILPENLNEVTERFSDSRFLKIDPVDDISAILKKDGTAFRHVNCNCWNYKVRIEDCDSTRVNIQVLSTLPVLFSYWSKDDECLSLCQFLNDHIVQICKIEPQRFIGIGTIPL</sequence>
<evidence type="ECO:0000256" key="3">
    <source>
        <dbReference type="ARBA" id="ARBA00011245"/>
    </source>
</evidence>
<keyword evidence="7" id="KW-0210">Decarboxylase</keyword>
<keyword evidence="6" id="KW-0479">Metal-binding</keyword>
<proteinExistence type="inferred from homology"/>
<comment type="similarity">
    <text evidence="2">Belongs to the metallo-dependent hydrolases superfamily. ACMSD family.</text>
</comment>
<evidence type="ECO:0000256" key="5">
    <source>
        <dbReference type="ARBA" id="ARBA00021214"/>
    </source>
</evidence>
<dbReference type="GO" id="GO:0001760">
    <property type="term" value="F:aminocarboxymuconate-semialdehyde decarboxylase activity"/>
    <property type="evidence" value="ECO:0007669"/>
    <property type="project" value="UniProtKB-EC"/>
</dbReference>
<organism evidence="11">
    <name type="scientific">marine metagenome</name>
    <dbReference type="NCBI Taxonomy" id="408172"/>
    <lineage>
        <taxon>unclassified sequences</taxon>
        <taxon>metagenomes</taxon>
        <taxon>ecological metagenomes</taxon>
    </lineage>
</organism>
<evidence type="ECO:0000256" key="4">
    <source>
        <dbReference type="ARBA" id="ARBA00012365"/>
    </source>
</evidence>
<dbReference type="SUPFAM" id="SSF51556">
    <property type="entry name" value="Metallo-dependent hydrolases"/>
    <property type="match status" value="1"/>
</dbReference>
<keyword evidence="9" id="KW-0456">Lyase</keyword>
<protein>
    <recommendedName>
        <fullName evidence="5">2-amino-3-carboxymuconate-6-semialdehyde decarboxylase</fullName>
        <ecNumber evidence="4">4.1.1.45</ecNumber>
    </recommendedName>
    <alternativeName>
        <fullName evidence="10">Picolinate carboxylase</fullName>
    </alternativeName>
</protein>
<dbReference type="InterPro" id="IPR032466">
    <property type="entry name" value="Metal_Hydrolase"/>
</dbReference>
<dbReference type="InterPro" id="IPR032465">
    <property type="entry name" value="ACMSD"/>
</dbReference>
<dbReference type="EMBL" id="UINC01104946">
    <property type="protein sequence ID" value="SVC68491.1"/>
    <property type="molecule type" value="Genomic_DNA"/>
</dbReference>
<comment type="pathway">
    <text evidence="1">Secondary metabolite metabolism; quinolate metabolism.</text>
</comment>
<evidence type="ECO:0000313" key="11">
    <source>
        <dbReference type="EMBL" id="SVC68491.1"/>
    </source>
</evidence>
<name>A0A382P9G5_9ZZZZ</name>
<gene>
    <name evidence="11" type="ORF">METZ01_LOCUS321345</name>
</gene>
<dbReference type="GO" id="GO:0019748">
    <property type="term" value="P:secondary metabolic process"/>
    <property type="evidence" value="ECO:0007669"/>
    <property type="project" value="TreeGrafter"/>
</dbReference>
<dbReference type="Gene3D" id="3.20.20.140">
    <property type="entry name" value="Metal-dependent hydrolases"/>
    <property type="match status" value="1"/>
</dbReference>
<dbReference type="EC" id="4.1.1.45" evidence="4"/>
<keyword evidence="8" id="KW-0862">Zinc</keyword>
<evidence type="ECO:0000256" key="9">
    <source>
        <dbReference type="ARBA" id="ARBA00023239"/>
    </source>
</evidence>
<comment type="subunit">
    <text evidence="3">Monomer.</text>
</comment>
<evidence type="ECO:0000256" key="6">
    <source>
        <dbReference type="ARBA" id="ARBA00022723"/>
    </source>
</evidence>